<gene>
    <name evidence="9" type="ORF">SAMN05660742_101191</name>
</gene>
<dbReference type="InterPro" id="IPR000917">
    <property type="entry name" value="Sulfatase_N"/>
</dbReference>
<keyword evidence="9" id="KW-0808">Transferase</keyword>
<dbReference type="Pfam" id="PF00884">
    <property type="entry name" value="Sulfatase"/>
    <property type="match status" value="1"/>
</dbReference>
<feature type="transmembrane region" description="Helical" evidence="7">
    <location>
        <begin position="184"/>
        <end position="204"/>
    </location>
</feature>
<dbReference type="Gene3D" id="3.40.720.10">
    <property type="entry name" value="Alkaline Phosphatase, subunit A"/>
    <property type="match status" value="1"/>
</dbReference>
<evidence type="ECO:0000313" key="10">
    <source>
        <dbReference type="Proteomes" id="UP000199662"/>
    </source>
</evidence>
<dbReference type="AlphaFoldDB" id="A0A1H6TUF1"/>
<feature type="transmembrane region" description="Helical" evidence="7">
    <location>
        <begin position="20"/>
        <end position="40"/>
    </location>
</feature>
<keyword evidence="6 7" id="KW-0472">Membrane</keyword>
<evidence type="ECO:0000256" key="2">
    <source>
        <dbReference type="ARBA" id="ARBA00004936"/>
    </source>
</evidence>
<comment type="subcellular location">
    <subcellularLocation>
        <location evidence="1">Cell membrane</location>
        <topology evidence="1">Multi-pass membrane protein</topology>
    </subcellularLocation>
</comment>
<dbReference type="SUPFAM" id="SSF53649">
    <property type="entry name" value="Alkaline phosphatase-like"/>
    <property type="match status" value="1"/>
</dbReference>
<dbReference type="GO" id="GO:0016740">
    <property type="term" value="F:transferase activity"/>
    <property type="evidence" value="ECO:0007669"/>
    <property type="project" value="UniProtKB-KW"/>
</dbReference>
<keyword evidence="5 7" id="KW-1133">Transmembrane helix</keyword>
<feature type="transmembrane region" description="Helical" evidence="7">
    <location>
        <begin position="60"/>
        <end position="80"/>
    </location>
</feature>
<reference evidence="10" key="1">
    <citation type="submission" date="2016-10" db="EMBL/GenBank/DDBJ databases">
        <authorList>
            <person name="Varghese N."/>
            <person name="Submissions S."/>
        </authorList>
    </citation>
    <scope>NUCLEOTIDE SEQUENCE [LARGE SCALE GENOMIC DNA]</scope>
    <source>
        <strain evidence="10">DSM 2179</strain>
    </source>
</reference>
<dbReference type="CDD" id="cd16015">
    <property type="entry name" value="LTA_synthase"/>
    <property type="match status" value="1"/>
</dbReference>
<keyword evidence="3" id="KW-1003">Cell membrane</keyword>
<feature type="domain" description="Sulfatase N-terminal" evidence="8">
    <location>
        <begin position="330"/>
        <end position="577"/>
    </location>
</feature>
<dbReference type="PANTHER" id="PTHR47371">
    <property type="entry name" value="LIPOTEICHOIC ACID SYNTHASE"/>
    <property type="match status" value="1"/>
</dbReference>
<dbReference type="Proteomes" id="UP000199662">
    <property type="component" value="Unassembled WGS sequence"/>
</dbReference>
<organism evidence="9 10">
    <name type="scientific">Propionispira arboris</name>
    <dbReference type="NCBI Taxonomy" id="84035"/>
    <lineage>
        <taxon>Bacteria</taxon>
        <taxon>Bacillati</taxon>
        <taxon>Bacillota</taxon>
        <taxon>Negativicutes</taxon>
        <taxon>Selenomonadales</taxon>
        <taxon>Selenomonadaceae</taxon>
        <taxon>Propionispira</taxon>
    </lineage>
</organism>
<dbReference type="PANTHER" id="PTHR47371:SF3">
    <property type="entry name" value="PHOSPHOGLYCEROL TRANSFERASE I"/>
    <property type="match status" value="1"/>
</dbReference>
<protein>
    <submittedName>
        <fullName evidence="9">Phosphoglycerol transferase MdoB</fullName>
    </submittedName>
</protein>
<dbReference type="STRING" id="84035.SAMN05660742_101191"/>
<name>A0A1H6TUF1_9FIRM</name>
<keyword evidence="4 7" id="KW-0812">Transmembrane</keyword>
<evidence type="ECO:0000256" key="3">
    <source>
        <dbReference type="ARBA" id="ARBA00022475"/>
    </source>
</evidence>
<accession>A0A1H6TUF1</accession>
<feature type="transmembrane region" description="Helical" evidence="7">
    <location>
        <begin position="145"/>
        <end position="163"/>
    </location>
</feature>
<evidence type="ECO:0000313" key="9">
    <source>
        <dbReference type="EMBL" id="SEI83693.1"/>
    </source>
</evidence>
<dbReference type="GO" id="GO:0005886">
    <property type="term" value="C:plasma membrane"/>
    <property type="evidence" value="ECO:0007669"/>
    <property type="project" value="UniProtKB-SubCell"/>
</dbReference>
<evidence type="ECO:0000256" key="1">
    <source>
        <dbReference type="ARBA" id="ARBA00004651"/>
    </source>
</evidence>
<dbReference type="InterPro" id="IPR017850">
    <property type="entry name" value="Alkaline_phosphatase_core_sf"/>
</dbReference>
<evidence type="ECO:0000256" key="6">
    <source>
        <dbReference type="ARBA" id="ARBA00023136"/>
    </source>
</evidence>
<feature type="transmembrane region" description="Helical" evidence="7">
    <location>
        <begin position="92"/>
        <end position="110"/>
    </location>
</feature>
<dbReference type="EMBL" id="FNZK01000001">
    <property type="protein sequence ID" value="SEI83693.1"/>
    <property type="molecule type" value="Genomic_DNA"/>
</dbReference>
<evidence type="ECO:0000259" key="8">
    <source>
        <dbReference type="Pfam" id="PF00884"/>
    </source>
</evidence>
<evidence type="ECO:0000256" key="5">
    <source>
        <dbReference type="ARBA" id="ARBA00022989"/>
    </source>
</evidence>
<proteinExistence type="predicted"/>
<keyword evidence="10" id="KW-1185">Reference proteome</keyword>
<sequence>MSRFSVFFENIQRDIKTYVFLLLLFCLYRGAFIWIMQSYIEPNTGMTDIALAMWAGFRLSLKSAGVLALLSFLVCTMSNVFVPKLKTTSIRLWLGGLYIAVLSILFQARFPYYNAFHVTFNQNVFNTMNDDVYALFITMIQEYNLPVRLLGALVILYFLYFLFKTLLKSPNYPLPQFTTKTQHLFFRVVVIVMIPIFMLFMRFGGSFNYNHSINWENGAITKSSFLNEAILDDMQALYRAYAVHDRMAQGDQISGIHKEKIREYSKLVAGNNVESDDLTPYLARQAAGAKIAKPRHIFIVIGETYSQWPLMEKFDKLNLANGLKDIIKQDDTAYTQAFLPNASFTAMAVTALVTGLSDVSIPVNYQQRSYEQTYITALAPQMQKLGYKVDFWYGGFPSWERIKDFTLAQGFDHFYSCADFGAEPDNIWGTKDEYIFQALSKHLDEEAPTVHLILTVSNHPPYNLDLDKAGFDAAKIMDGLPEDQKNNKELIRKLGHYWYMDKVVHDFVKETKEKYPDSLFIITGDHSDRVNVTDTPTPYERYTIPLVISGPGITKALLPSDIAGSQVNIMPTLIELLAPKGFTYYSIANSLTKGNQIGFNNDYSITPYAIGKITNPTDYEVFNHGDLSKIEAAQDSSQDKISMMRTLSWWLLVKGNQL</sequence>
<dbReference type="InterPro" id="IPR050448">
    <property type="entry name" value="OpgB/LTA_synthase_biosynth"/>
</dbReference>
<evidence type="ECO:0000256" key="7">
    <source>
        <dbReference type="SAM" id="Phobius"/>
    </source>
</evidence>
<evidence type="ECO:0000256" key="4">
    <source>
        <dbReference type="ARBA" id="ARBA00022692"/>
    </source>
</evidence>
<comment type="pathway">
    <text evidence="2">Cell wall biogenesis; lipoteichoic acid biosynthesis.</text>
</comment>